<keyword evidence="1 2" id="KW-0238">DNA-binding</keyword>
<dbReference type="InterPro" id="IPR012340">
    <property type="entry name" value="NA-bd_OB-fold"/>
</dbReference>
<evidence type="ECO:0000256" key="2">
    <source>
        <dbReference type="PROSITE-ProRule" id="PRU00252"/>
    </source>
</evidence>
<evidence type="ECO:0000256" key="1">
    <source>
        <dbReference type="ARBA" id="ARBA00023125"/>
    </source>
</evidence>
<feature type="compositionally biased region" description="Acidic residues" evidence="3">
    <location>
        <begin position="137"/>
        <end position="153"/>
    </location>
</feature>
<keyword evidence="5" id="KW-1185">Reference proteome</keyword>
<proteinExistence type="predicted"/>
<organism evidence="4 5">
    <name type="scientific">Demequina activiva</name>
    <dbReference type="NCBI Taxonomy" id="1582364"/>
    <lineage>
        <taxon>Bacteria</taxon>
        <taxon>Bacillati</taxon>
        <taxon>Actinomycetota</taxon>
        <taxon>Actinomycetes</taxon>
        <taxon>Micrococcales</taxon>
        <taxon>Demequinaceae</taxon>
        <taxon>Demequina</taxon>
    </lineage>
</organism>
<protein>
    <recommendedName>
        <fullName evidence="6">Single-stranded DNA-binding protein</fullName>
    </recommendedName>
</protein>
<dbReference type="Pfam" id="PF00436">
    <property type="entry name" value="SSB"/>
    <property type="match status" value="1"/>
</dbReference>
<dbReference type="EMBL" id="BONR01000001">
    <property type="protein sequence ID" value="GIG53440.1"/>
    <property type="molecule type" value="Genomic_DNA"/>
</dbReference>
<reference evidence="4" key="1">
    <citation type="submission" date="2021-01" db="EMBL/GenBank/DDBJ databases">
        <title>Whole genome shotgun sequence of Demequina activiva NBRC 110675.</title>
        <authorList>
            <person name="Komaki H."/>
            <person name="Tamura T."/>
        </authorList>
    </citation>
    <scope>NUCLEOTIDE SEQUENCE</scope>
    <source>
        <strain evidence="4">NBRC 110675</strain>
    </source>
</reference>
<dbReference type="CDD" id="cd04496">
    <property type="entry name" value="SSB_OBF"/>
    <property type="match status" value="1"/>
</dbReference>
<feature type="region of interest" description="Disordered" evidence="3">
    <location>
        <begin position="125"/>
        <end position="161"/>
    </location>
</feature>
<sequence length="161" mass="18002">MNDLTMVVTGWVATDPKMVLTREENGTDMCSFRVAQTSRYFDRSKQEWADSGTEWFTVRVFRDAAWSVRKSIHKGQPVIVEGRFRTHEWTDGNKENHVDLQLDASCVGHDLMRGVADFTRTVMADEAPAGAGQEGSPEPDDGAVPEELEEDSVEERPAVLA</sequence>
<dbReference type="RefSeq" id="WP_203652906.1">
    <property type="nucleotide sequence ID" value="NZ_BONR01000001.1"/>
</dbReference>
<evidence type="ECO:0000313" key="4">
    <source>
        <dbReference type="EMBL" id="GIG53440.1"/>
    </source>
</evidence>
<gene>
    <name evidence="4" type="ORF">Dac01nite_01920</name>
</gene>
<dbReference type="Gene3D" id="2.40.50.140">
    <property type="entry name" value="Nucleic acid-binding proteins"/>
    <property type="match status" value="1"/>
</dbReference>
<dbReference type="Proteomes" id="UP000652354">
    <property type="component" value="Unassembled WGS sequence"/>
</dbReference>
<accession>A0A919UJ62</accession>
<evidence type="ECO:0000313" key="5">
    <source>
        <dbReference type="Proteomes" id="UP000652354"/>
    </source>
</evidence>
<evidence type="ECO:0008006" key="6">
    <source>
        <dbReference type="Google" id="ProtNLM"/>
    </source>
</evidence>
<dbReference type="AlphaFoldDB" id="A0A919UJ62"/>
<dbReference type="GO" id="GO:0003697">
    <property type="term" value="F:single-stranded DNA binding"/>
    <property type="evidence" value="ECO:0007669"/>
    <property type="project" value="InterPro"/>
</dbReference>
<evidence type="ECO:0000256" key="3">
    <source>
        <dbReference type="SAM" id="MobiDB-lite"/>
    </source>
</evidence>
<dbReference type="SUPFAM" id="SSF50249">
    <property type="entry name" value="Nucleic acid-binding proteins"/>
    <property type="match status" value="1"/>
</dbReference>
<name>A0A919UJ62_9MICO</name>
<comment type="caution">
    <text evidence="4">The sequence shown here is derived from an EMBL/GenBank/DDBJ whole genome shotgun (WGS) entry which is preliminary data.</text>
</comment>
<dbReference type="InterPro" id="IPR000424">
    <property type="entry name" value="Primosome_PriB/ssb"/>
</dbReference>
<dbReference type="PROSITE" id="PS50935">
    <property type="entry name" value="SSB"/>
    <property type="match status" value="1"/>
</dbReference>